<name>A0A1G2QBN4_9BACT</name>
<feature type="region of interest" description="Disordered" evidence="1">
    <location>
        <begin position="136"/>
        <end position="166"/>
    </location>
</feature>
<evidence type="ECO:0000313" key="3">
    <source>
        <dbReference type="EMBL" id="OHA57371.1"/>
    </source>
</evidence>
<evidence type="ECO:0000256" key="1">
    <source>
        <dbReference type="SAM" id="MobiDB-lite"/>
    </source>
</evidence>
<dbReference type="AlphaFoldDB" id="A0A1G2QBN4"/>
<keyword evidence="2" id="KW-1133">Transmembrane helix</keyword>
<organism evidence="3 4">
    <name type="scientific">Candidatus Vogelbacteria bacterium GWA1_51_14</name>
    <dbReference type="NCBI Taxonomy" id="1802435"/>
    <lineage>
        <taxon>Bacteria</taxon>
        <taxon>Candidatus Vogeliibacteriota</taxon>
    </lineage>
</organism>
<keyword evidence="2" id="KW-0812">Transmembrane</keyword>
<keyword evidence="2" id="KW-0472">Membrane</keyword>
<proteinExistence type="predicted"/>
<accession>A0A1G2QBN4</accession>
<evidence type="ECO:0000256" key="2">
    <source>
        <dbReference type="SAM" id="Phobius"/>
    </source>
</evidence>
<feature type="transmembrane region" description="Helical" evidence="2">
    <location>
        <begin position="63"/>
        <end position="85"/>
    </location>
</feature>
<gene>
    <name evidence="3" type="ORF">A2114_01415</name>
</gene>
<feature type="region of interest" description="Disordered" evidence="1">
    <location>
        <begin position="179"/>
        <end position="201"/>
    </location>
</feature>
<evidence type="ECO:0000313" key="4">
    <source>
        <dbReference type="Proteomes" id="UP000176494"/>
    </source>
</evidence>
<comment type="caution">
    <text evidence="3">The sequence shown here is derived from an EMBL/GenBank/DDBJ whole genome shotgun (WGS) entry which is preliminary data.</text>
</comment>
<dbReference type="Proteomes" id="UP000176494">
    <property type="component" value="Unassembled WGS sequence"/>
</dbReference>
<dbReference type="EMBL" id="MHTG01000015">
    <property type="protein sequence ID" value="OHA57371.1"/>
    <property type="molecule type" value="Genomic_DNA"/>
</dbReference>
<dbReference type="STRING" id="1802435.A2114_01415"/>
<sequence>MKAYSKLMGVVVVMTILVSAISLPFFALAQDYTLLEKSVLPAEQASDGKVDFATYIESGFKTFLAVVVIIAIVMLTASGLQYITAGSGGGKGEAKNRAMAALLGLLIALSAYLILRTINPDLVDLTLDIANRGGDAGRPGAAANPPQQPTDPNAGGNNPQPGSGELLNEQDARKQLDDAGIKVNNPNPCPEGESFQDYTERTGGHCTTLEGIPDTAIDGVIDFKNKSGCNNSVMVTGGTEKGHSTHGQGKAVLDIDDTACVNSYIVDQGNFLRRNNKGWNYYELNGDIYVHEGDHYHIIFTGN</sequence>
<reference evidence="3 4" key="1">
    <citation type="journal article" date="2016" name="Nat. Commun.">
        <title>Thousands of microbial genomes shed light on interconnected biogeochemical processes in an aquifer system.</title>
        <authorList>
            <person name="Anantharaman K."/>
            <person name="Brown C.T."/>
            <person name="Hug L.A."/>
            <person name="Sharon I."/>
            <person name="Castelle C.J."/>
            <person name="Probst A.J."/>
            <person name="Thomas B.C."/>
            <person name="Singh A."/>
            <person name="Wilkins M.J."/>
            <person name="Karaoz U."/>
            <person name="Brodie E.L."/>
            <person name="Williams K.H."/>
            <person name="Hubbard S.S."/>
            <person name="Banfield J.F."/>
        </authorList>
    </citation>
    <scope>NUCLEOTIDE SEQUENCE [LARGE SCALE GENOMIC DNA]</scope>
</reference>
<feature type="compositionally biased region" description="Low complexity" evidence="1">
    <location>
        <begin position="136"/>
        <end position="145"/>
    </location>
</feature>
<feature type="transmembrane region" description="Helical" evidence="2">
    <location>
        <begin position="97"/>
        <end position="115"/>
    </location>
</feature>
<protein>
    <submittedName>
        <fullName evidence="3">Uncharacterized protein</fullName>
    </submittedName>
</protein>